<accession>A0A1H2RP87</accession>
<evidence type="ECO:0000313" key="2">
    <source>
        <dbReference type="Proteomes" id="UP000183454"/>
    </source>
</evidence>
<proteinExistence type="predicted"/>
<reference evidence="1 2" key="1">
    <citation type="submission" date="2016-10" db="EMBL/GenBank/DDBJ databases">
        <authorList>
            <person name="de Groot N.N."/>
        </authorList>
    </citation>
    <scope>NUCLEOTIDE SEQUENCE [LARGE SCALE GENOMIC DNA]</scope>
    <source>
        <strain evidence="1 2">Nm110</strain>
    </source>
</reference>
<evidence type="ECO:0008006" key="3">
    <source>
        <dbReference type="Google" id="ProtNLM"/>
    </source>
</evidence>
<dbReference type="GO" id="GO:0006313">
    <property type="term" value="P:DNA transposition"/>
    <property type="evidence" value="ECO:0007669"/>
    <property type="project" value="InterPro"/>
</dbReference>
<name>A0A1H2RP87_9PROT</name>
<evidence type="ECO:0000313" key="1">
    <source>
        <dbReference type="EMBL" id="SDW21147.1"/>
    </source>
</evidence>
<dbReference type="GO" id="GO:0003677">
    <property type="term" value="F:DNA binding"/>
    <property type="evidence" value="ECO:0007669"/>
    <property type="project" value="InterPro"/>
</dbReference>
<protein>
    <recommendedName>
        <fullName evidence="3">Transposase IS200-like domain-containing protein</fullName>
    </recommendedName>
</protein>
<sequence>MLNITGVKQHAWLLFDGKLWQRNYWEHIVRNEPDWNQIRAYIQNNPLQWTLDKLNPVYGQSRGDA</sequence>
<dbReference type="Proteomes" id="UP000183454">
    <property type="component" value="Unassembled WGS sequence"/>
</dbReference>
<dbReference type="Gene3D" id="3.30.70.1290">
    <property type="entry name" value="Transposase IS200-like"/>
    <property type="match status" value="1"/>
</dbReference>
<dbReference type="EMBL" id="FNNH01000005">
    <property type="protein sequence ID" value="SDW21147.1"/>
    <property type="molecule type" value="Genomic_DNA"/>
</dbReference>
<dbReference type="AlphaFoldDB" id="A0A1H2RP87"/>
<dbReference type="SUPFAM" id="SSF143422">
    <property type="entry name" value="Transposase IS200-like"/>
    <property type="match status" value="1"/>
</dbReference>
<gene>
    <name evidence="1" type="ORF">SAMN05421882_100536</name>
</gene>
<dbReference type="InterPro" id="IPR036515">
    <property type="entry name" value="Transposase_17_sf"/>
</dbReference>
<organism evidence="1 2">
    <name type="scientific">Nitrosomonas communis</name>
    <dbReference type="NCBI Taxonomy" id="44574"/>
    <lineage>
        <taxon>Bacteria</taxon>
        <taxon>Pseudomonadati</taxon>
        <taxon>Pseudomonadota</taxon>
        <taxon>Betaproteobacteria</taxon>
        <taxon>Nitrosomonadales</taxon>
        <taxon>Nitrosomonadaceae</taxon>
        <taxon>Nitrosomonas</taxon>
    </lineage>
</organism>
<dbReference type="GO" id="GO:0004803">
    <property type="term" value="F:transposase activity"/>
    <property type="evidence" value="ECO:0007669"/>
    <property type="project" value="InterPro"/>
</dbReference>